<keyword evidence="4" id="KW-0067">ATP-binding</keyword>
<dbReference type="PANTHER" id="PTHR39206">
    <property type="entry name" value="SLL8004 PROTEIN"/>
    <property type="match status" value="1"/>
</dbReference>
<dbReference type="InterPro" id="IPR027417">
    <property type="entry name" value="P-loop_NTPase"/>
</dbReference>
<keyword evidence="3" id="KW-0547">Nucleotide-binding</keyword>
<evidence type="ECO:0000313" key="9">
    <source>
        <dbReference type="Proteomes" id="UP000184550"/>
    </source>
</evidence>
<evidence type="ECO:0000256" key="6">
    <source>
        <dbReference type="ARBA" id="ARBA00048178"/>
    </source>
</evidence>
<evidence type="ECO:0000256" key="1">
    <source>
        <dbReference type="ARBA" id="ARBA00009104"/>
    </source>
</evidence>
<dbReference type="GO" id="GO:0005524">
    <property type="term" value="F:ATP binding"/>
    <property type="evidence" value="ECO:0007669"/>
    <property type="project" value="UniProtKB-KW"/>
</dbReference>
<feature type="domain" description="Zeta toxin" evidence="7">
    <location>
        <begin position="2"/>
        <end position="159"/>
    </location>
</feature>
<dbReference type="Proteomes" id="UP000184550">
    <property type="component" value="Unassembled WGS sequence"/>
</dbReference>
<dbReference type="Gene3D" id="3.40.50.300">
    <property type="entry name" value="P-loop containing nucleotide triphosphate hydrolases"/>
    <property type="match status" value="1"/>
</dbReference>
<name>A0A7Z9BZR0_9CYAN</name>
<reference evidence="8" key="1">
    <citation type="submission" date="2019-10" db="EMBL/GenBank/DDBJ databases">
        <authorList>
            <consortium name="Genoscope - CEA"/>
            <person name="William W."/>
        </authorList>
    </citation>
    <scope>NUCLEOTIDE SEQUENCE [LARGE SCALE GENOMIC DNA]</scope>
    <source>
        <strain evidence="8">BBR_PRJEB10992</strain>
    </source>
</reference>
<dbReference type="InterPro" id="IPR010488">
    <property type="entry name" value="Zeta_toxin_domain"/>
</dbReference>
<dbReference type="EC" id="2.7.1.176" evidence="2"/>
<dbReference type="SUPFAM" id="SSF52540">
    <property type="entry name" value="P-loop containing nucleoside triphosphate hydrolases"/>
    <property type="match status" value="1"/>
</dbReference>
<dbReference type="OrthoDB" id="9791543at2"/>
<dbReference type="Pfam" id="PF06414">
    <property type="entry name" value="Zeta_toxin"/>
    <property type="match status" value="1"/>
</dbReference>
<dbReference type="GO" id="GO:0016301">
    <property type="term" value="F:kinase activity"/>
    <property type="evidence" value="ECO:0007669"/>
    <property type="project" value="InterPro"/>
</dbReference>
<dbReference type="AlphaFoldDB" id="A0A7Z9BZR0"/>
<dbReference type="EMBL" id="CZCU02000157">
    <property type="protein sequence ID" value="VXD24268.1"/>
    <property type="molecule type" value="Genomic_DNA"/>
</dbReference>
<evidence type="ECO:0000256" key="5">
    <source>
        <dbReference type="ARBA" id="ARBA00032897"/>
    </source>
</evidence>
<sequence length="191" mass="21918">MPNLYIICGANGSGKTTAALQILPNFLEVFEYVNADEIAAGLSPFNPESVAIQAGRLMLERLETLVNAEADFAFETTLATRSYARFLRNCKNKGYEINLIYFWLQSPELAIARVRRRVESGGHNIPEDVIRRRYERGRKNLTNLYLSLCNRWIVYDNSNLYLQIIAECPFSQDPIIYQPQLWTQITTSNDE</sequence>
<evidence type="ECO:0000313" key="8">
    <source>
        <dbReference type="EMBL" id="VXD24268.1"/>
    </source>
</evidence>
<evidence type="ECO:0000256" key="3">
    <source>
        <dbReference type="ARBA" id="ARBA00022741"/>
    </source>
</evidence>
<comment type="similarity">
    <text evidence="1">Belongs to the zeta toxin family.</text>
</comment>
<proteinExistence type="inferred from homology"/>
<gene>
    <name evidence="8" type="ORF">PL8927_80046</name>
</gene>
<accession>A0A7Z9BZR0</accession>
<evidence type="ECO:0000256" key="2">
    <source>
        <dbReference type="ARBA" id="ARBA00011963"/>
    </source>
</evidence>
<organism evidence="8 9">
    <name type="scientific">Planktothrix serta PCC 8927</name>
    <dbReference type="NCBI Taxonomy" id="671068"/>
    <lineage>
        <taxon>Bacteria</taxon>
        <taxon>Bacillati</taxon>
        <taxon>Cyanobacteriota</taxon>
        <taxon>Cyanophyceae</taxon>
        <taxon>Oscillatoriophycideae</taxon>
        <taxon>Oscillatoriales</taxon>
        <taxon>Microcoleaceae</taxon>
        <taxon>Planktothrix</taxon>
    </lineage>
</organism>
<comment type="catalytic activity">
    <reaction evidence="6">
        <text>UDP-N-acetyl-alpha-D-glucosamine + ATP = UDP-N-acetyl-alpha-D-glucosamine 3'-phosphate + ADP + H(+)</text>
        <dbReference type="Rhea" id="RHEA:32671"/>
        <dbReference type="ChEBI" id="CHEBI:15378"/>
        <dbReference type="ChEBI" id="CHEBI:30616"/>
        <dbReference type="ChEBI" id="CHEBI:57705"/>
        <dbReference type="ChEBI" id="CHEBI:64353"/>
        <dbReference type="ChEBI" id="CHEBI:456216"/>
        <dbReference type="EC" id="2.7.1.176"/>
    </reaction>
</comment>
<comment type="caution">
    <text evidence="8">The sequence shown here is derived from an EMBL/GenBank/DDBJ whole genome shotgun (WGS) entry which is preliminary data.</text>
</comment>
<protein>
    <recommendedName>
        <fullName evidence="5">UDP-N-acetylglucosamine kinase</fullName>
        <ecNumber evidence="2">2.7.1.176</ecNumber>
    </recommendedName>
    <alternativeName>
        <fullName evidence="5">UDP-N-acetylglucosamine kinase</fullName>
    </alternativeName>
</protein>
<evidence type="ECO:0000259" key="7">
    <source>
        <dbReference type="Pfam" id="PF06414"/>
    </source>
</evidence>
<evidence type="ECO:0000256" key="4">
    <source>
        <dbReference type="ARBA" id="ARBA00022840"/>
    </source>
</evidence>
<keyword evidence="9" id="KW-1185">Reference proteome</keyword>
<dbReference type="PANTHER" id="PTHR39206:SF1">
    <property type="entry name" value="SLL8004 PROTEIN"/>
    <property type="match status" value="1"/>
</dbReference>